<dbReference type="EMBL" id="HE978316">
    <property type="protein sequence ID" value="CCK69333.1"/>
    <property type="molecule type" value="Genomic_DNA"/>
</dbReference>
<evidence type="ECO:0000313" key="15">
    <source>
        <dbReference type="EMBL" id="CCK69333.1"/>
    </source>
</evidence>
<evidence type="ECO:0000256" key="8">
    <source>
        <dbReference type="ARBA" id="ARBA00022824"/>
    </source>
</evidence>
<comment type="function">
    <text evidence="1">Involved in the export of PMA1, possibly through the monitoring or assisting of PMA1 folding and acquisition of competence to enter vesicles.</text>
</comment>
<evidence type="ECO:0000256" key="6">
    <source>
        <dbReference type="ARBA" id="ARBA00022692"/>
    </source>
</evidence>
<sequence length="234" mass="27033">MLLPVLLWFQLYIGTAIAASIKGRLDVGIADISNYKVTRTYFKIQQFGEFDSEIPYHAVSHVKNIDGDFEFTNLPLNSGVNATTRYVISPVSKDFNLKPNRVLLEFTNMENGTVSTKAYQNYFGREYYPSPNTTHPEPLEPCEVDPYIRFTYIKKAPVRQYLQLRNDGIFQTGFIANIIHSPWKLALVFIVLGIMLFPMYVENFDPETVKAMKEEAQRKTKEKYQIKEQGKVEH</sequence>
<protein>
    <recommendedName>
        <fullName evidence="4">Protein SOP4</fullName>
    </recommendedName>
</protein>
<comment type="similarity">
    <text evidence="3">Belongs to the SOP4 family.</text>
</comment>
<evidence type="ECO:0000256" key="14">
    <source>
        <dbReference type="SAM" id="SignalP"/>
    </source>
</evidence>
<gene>
    <name evidence="15" type="primary">KNAG0C02220</name>
    <name evidence="15" type="ordered locus">KNAG_0C02220</name>
</gene>
<dbReference type="Proteomes" id="UP000006310">
    <property type="component" value="Chromosome 3"/>
</dbReference>
<dbReference type="Pfam" id="PF17081">
    <property type="entry name" value="SOP4"/>
    <property type="match status" value="1"/>
</dbReference>
<keyword evidence="7 14" id="KW-0732">Signal</keyword>
<dbReference type="AlphaFoldDB" id="J7RIH8"/>
<organism evidence="15 16">
    <name type="scientific">Huiozyma naganishii (strain ATCC MYA-139 / BCRC 22969 / CBS 8797 / KCTC 17520 / NBRC 10181 / NCYC 3082 / Yp74L-3)</name>
    <name type="common">Yeast</name>
    <name type="synonym">Kazachstania naganishii</name>
    <dbReference type="NCBI Taxonomy" id="1071383"/>
    <lineage>
        <taxon>Eukaryota</taxon>
        <taxon>Fungi</taxon>
        <taxon>Dikarya</taxon>
        <taxon>Ascomycota</taxon>
        <taxon>Saccharomycotina</taxon>
        <taxon>Saccharomycetes</taxon>
        <taxon>Saccharomycetales</taxon>
        <taxon>Saccharomycetaceae</taxon>
        <taxon>Huiozyma</taxon>
    </lineage>
</organism>
<feature type="signal peptide" evidence="14">
    <location>
        <begin position="1"/>
        <end position="18"/>
    </location>
</feature>
<dbReference type="GO" id="GO:0015031">
    <property type="term" value="P:protein transport"/>
    <property type="evidence" value="ECO:0007669"/>
    <property type="project" value="UniProtKB-KW"/>
</dbReference>
<evidence type="ECO:0000256" key="11">
    <source>
        <dbReference type="ARBA" id="ARBA00023136"/>
    </source>
</evidence>
<dbReference type="GeneID" id="34525013"/>
<evidence type="ECO:0000256" key="9">
    <source>
        <dbReference type="ARBA" id="ARBA00022927"/>
    </source>
</evidence>
<evidence type="ECO:0000256" key="5">
    <source>
        <dbReference type="ARBA" id="ARBA00022448"/>
    </source>
</evidence>
<dbReference type="GO" id="GO:0006888">
    <property type="term" value="P:endoplasmic reticulum to Golgi vesicle-mediated transport"/>
    <property type="evidence" value="ECO:0007669"/>
    <property type="project" value="EnsemblFungi"/>
</dbReference>
<dbReference type="KEGG" id="kng:KNAG_0C02220"/>
<reference evidence="15 16" key="1">
    <citation type="journal article" date="2011" name="Proc. Natl. Acad. Sci. U.S.A.">
        <title>Evolutionary erosion of yeast sex chromosomes by mating-type switching accidents.</title>
        <authorList>
            <person name="Gordon J.L."/>
            <person name="Armisen D."/>
            <person name="Proux-Wera E."/>
            <person name="Oheigeartaigh S.S."/>
            <person name="Byrne K.P."/>
            <person name="Wolfe K.H."/>
        </authorList>
    </citation>
    <scope>NUCLEOTIDE SEQUENCE [LARGE SCALE GENOMIC DNA]</scope>
    <source>
        <strain evidence="16">ATCC MYA-139 / BCRC 22969 / CBS 8797 / CCRC 22969 / KCTC 17520 / NBRC 10181 / NCYC 3082</strain>
    </source>
</reference>
<keyword evidence="11 13" id="KW-0472">Membrane</keyword>
<feature type="transmembrane region" description="Helical" evidence="13">
    <location>
        <begin position="183"/>
        <end position="201"/>
    </location>
</feature>
<evidence type="ECO:0000256" key="13">
    <source>
        <dbReference type="SAM" id="Phobius"/>
    </source>
</evidence>
<keyword evidence="16" id="KW-1185">Reference proteome</keyword>
<evidence type="ECO:0000256" key="4">
    <source>
        <dbReference type="ARBA" id="ARBA00020106"/>
    </source>
</evidence>
<proteinExistence type="inferred from homology"/>
<dbReference type="HOGENOM" id="CLU_102669_0_0_1"/>
<dbReference type="RefSeq" id="XP_022463579.1">
    <property type="nucleotide sequence ID" value="XM_022606933.1"/>
</dbReference>
<dbReference type="eggNOG" id="ENOG502RXGD">
    <property type="taxonomic scope" value="Eukaryota"/>
</dbReference>
<name>J7RIH8_HUIN7</name>
<keyword evidence="6 13" id="KW-0812">Transmembrane</keyword>
<evidence type="ECO:0000256" key="10">
    <source>
        <dbReference type="ARBA" id="ARBA00022989"/>
    </source>
</evidence>
<evidence type="ECO:0000256" key="2">
    <source>
        <dbReference type="ARBA" id="ARBA00004115"/>
    </source>
</evidence>
<keyword evidence="8" id="KW-0256">Endoplasmic reticulum</keyword>
<dbReference type="OMA" id="PYITVEL"/>
<evidence type="ECO:0000256" key="1">
    <source>
        <dbReference type="ARBA" id="ARBA00002205"/>
    </source>
</evidence>
<evidence type="ECO:0000256" key="7">
    <source>
        <dbReference type="ARBA" id="ARBA00022729"/>
    </source>
</evidence>
<reference evidence="16" key="2">
    <citation type="submission" date="2012-08" db="EMBL/GenBank/DDBJ databases">
        <title>Genome sequence of Kazachstania naganishii.</title>
        <authorList>
            <person name="Gordon J.L."/>
            <person name="Armisen D."/>
            <person name="Proux-Wera E."/>
            <person name="OhEigeartaigh S.S."/>
            <person name="Byrne K.P."/>
            <person name="Wolfe K.H."/>
        </authorList>
    </citation>
    <scope>NUCLEOTIDE SEQUENCE [LARGE SCALE GENOMIC DNA]</scope>
    <source>
        <strain evidence="16">ATCC MYA-139 / BCRC 22969 / CBS 8797 / CCRC 22969 / KCTC 17520 / NBRC 10181 / NCYC 3082</strain>
    </source>
</reference>
<dbReference type="STRING" id="1071383.J7RIH8"/>
<feature type="chain" id="PRO_5003797083" description="Protein SOP4" evidence="14">
    <location>
        <begin position="19"/>
        <end position="234"/>
    </location>
</feature>
<dbReference type="OrthoDB" id="27095at2759"/>
<keyword evidence="9" id="KW-0653">Protein transport</keyword>
<dbReference type="InterPro" id="IPR031395">
    <property type="entry name" value="Sop4"/>
</dbReference>
<evidence type="ECO:0000256" key="12">
    <source>
        <dbReference type="ARBA" id="ARBA00023180"/>
    </source>
</evidence>
<comment type="subcellular location">
    <subcellularLocation>
        <location evidence="2">Endoplasmic reticulum membrane</location>
        <topology evidence="2">Single-pass type I membrane protein</topology>
    </subcellularLocation>
</comment>
<accession>J7RIH8</accession>
<keyword evidence="5" id="KW-0813">Transport</keyword>
<keyword evidence="10 13" id="KW-1133">Transmembrane helix</keyword>
<evidence type="ECO:0000313" key="16">
    <source>
        <dbReference type="Proteomes" id="UP000006310"/>
    </source>
</evidence>
<keyword evidence="12" id="KW-0325">Glycoprotein</keyword>
<evidence type="ECO:0000256" key="3">
    <source>
        <dbReference type="ARBA" id="ARBA00007486"/>
    </source>
</evidence>
<dbReference type="GO" id="GO:0005789">
    <property type="term" value="C:endoplasmic reticulum membrane"/>
    <property type="evidence" value="ECO:0007669"/>
    <property type="project" value="UniProtKB-SubCell"/>
</dbReference>